<name>A0ABM4BHR7_HYDVU</name>
<accession>A0ABM4BHR7</accession>
<sequence length="365" mass="43149">MRFLAKMLFFVFLSRFFKEKSCLPINHENKSLRIQPVFRFADDFKKTSASKKNSPVKMDDINKMLFEYEKTLDPHHAFQRDNTEYRSKRSLGFETSYETLDDKKPMTKDFTTMESLNHNNQEFWRPAFKIPTEGEKTNNNNKPIWSETKVLPTMESFNRNNQKFWRPAFMTPTDDEKPMNDNKPIRSETNIFPTIEPLNRDNQRFWRPVFMAPTDGEKTINNNKPVWSETKVLPKMESLNSDLWNPSYMTSDYNKNTVTYIKPKLSETSYETQGINQENDAYFPHNKYKNNKFIYGDVFGKNMQPTSDVNKLPIELNSKSKKVTDDKYTPSGDFNVPSGQYTQIREKRSTKFAKKSKINKRHKVI</sequence>
<evidence type="ECO:0000256" key="2">
    <source>
        <dbReference type="SAM" id="SignalP"/>
    </source>
</evidence>
<dbReference type="RefSeq" id="XP_065648576.1">
    <property type="nucleotide sequence ID" value="XM_065792504.1"/>
</dbReference>
<feature type="compositionally biased region" description="Basic and acidic residues" evidence="1">
    <location>
        <begin position="174"/>
        <end position="186"/>
    </location>
</feature>
<feature type="chain" id="PRO_5046889311" evidence="2">
    <location>
        <begin position="23"/>
        <end position="365"/>
    </location>
</feature>
<dbReference type="GeneID" id="136077985"/>
<evidence type="ECO:0000256" key="1">
    <source>
        <dbReference type="SAM" id="MobiDB-lite"/>
    </source>
</evidence>
<keyword evidence="3" id="KW-1185">Reference proteome</keyword>
<organism evidence="3 4">
    <name type="scientific">Hydra vulgaris</name>
    <name type="common">Hydra</name>
    <name type="synonym">Hydra attenuata</name>
    <dbReference type="NCBI Taxonomy" id="6087"/>
    <lineage>
        <taxon>Eukaryota</taxon>
        <taxon>Metazoa</taxon>
        <taxon>Cnidaria</taxon>
        <taxon>Hydrozoa</taxon>
        <taxon>Hydroidolina</taxon>
        <taxon>Anthoathecata</taxon>
        <taxon>Aplanulata</taxon>
        <taxon>Hydridae</taxon>
        <taxon>Hydra</taxon>
    </lineage>
</organism>
<feature type="signal peptide" evidence="2">
    <location>
        <begin position="1"/>
        <end position="22"/>
    </location>
</feature>
<evidence type="ECO:0000313" key="4">
    <source>
        <dbReference type="RefSeq" id="XP_065648576.1"/>
    </source>
</evidence>
<proteinExistence type="predicted"/>
<evidence type="ECO:0000313" key="3">
    <source>
        <dbReference type="Proteomes" id="UP001652625"/>
    </source>
</evidence>
<gene>
    <name evidence="4" type="primary">LOC136077985</name>
</gene>
<protein>
    <submittedName>
        <fullName evidence="4">Uncharacterized protein LOC136077985</fullName>
    </submittedName>
</protein>
<feature type="region of interest" description="Disordered" evidence="1">
    <location>
        <begin position="168"/>
        <end position="187"/>
    </location>
</feature>
<reference evidence="4" key="1">
    <citation type="submission" date="2025-08" db="UniProtKB">
        <authorList>
            <consortium name="RefSeq"/>
        </authorList>
    </citation>
    <scope>IDENTIFICATION</scope>
</reference>
<dbReference type="Proteomes" id="UP001652625">
    <property type="component" value="Chromosome 03"/>
</dbReference>
<keyword evidence="2" id="KW-0732">Signal</keyword>